<feature type="domain" description="Aminotransferase class I/classII large" evidence="3">
    <location>
        <begin position="89"/>
        <end position="392"/>
    </location>
</feature>
<keyword evidence="4" id="KW-0436">Ligase</keyword>
<proteinExistence type="predicted"/>
<dbReference type="AlphaFoldDB" id="A0A2N7KP57"/>
<dbReference type="Gene3D" id="3.90.1150.10">
    <property type="entry name" value="Aspartate Aminotransferase, domain 1"/>
    <property type="match status" value="1"/>
</dbReference>
<dbReference type="SUPFAM" id="SSF53383">
    <property type="entry name" value="PLP-dependent transferases"/>
    <property type="match status" value="1"/>
</dbReference>
<dbReference type="GO" id="GO:0030170">
    <property type="term" value="F:pyridoxal phosphate binding"/>
    <property type="evidence" value="ECO:0007669"/>
    <property type="project" value="InterPro"/>
</dbReference>
<accession>A0A2N7KP57</accession>
<reference evidence="5" key="1">
    <citation type="submission" date="2016-07" db="EMBL/GenBank/DDBJ databases">
        <title>Nontailed viruses are major unrecognized killers of bacteria in the ocean.</title>
        <authorList>
            <person name="Kauffman K."/>
            <person name="Hussain F."/>
            <person name="Yang J."/>
            <person name="Arevalo P."/>
            <person name="Brown J."/>
            <person name="Cutler M."/>
            <person name="Kelly L."/>
            <person name="Polz M.F."/>
        </authorList>
    </citation>
    <scope>NUCLEOTIDE SEQUENCE [LARGE SCALE GENOMIC DNA]</scope>
    <source>
        <strain evidence="5">10N.261.46.F8</strain>
    </source>
</reference>
<evidence type="ECO:0000256" key="1">
    <source>
        <dbReference type="ARBA" id="ARBA00001933"/>
    </source>
</evidence>
<dbReference type="Pfam" id="PF00155">
    <property type="entry name" value="Aminotran_1_2"/>
    <property type="match status" value="1"/>
</dbReference>
<protein>
    <submittedName>
        <fullName evidence="4">2-amino-3-ketobutyrate CoA ligase</fullName>
    </submittedName>
</protein>
<evidence type="ECO:0000259" key="3">
    <source>
        <dbReference type="Pfam" id="PF00155"/>
    </source>
</evidence>
<evidence type="ECO:0000313" key="4">
    <source>
        <dbReference type="EMBL" id="PMM78488.1"/>
    </source>
</evidence>
<comment type="cofactor">
    <cofactor evidence="1">
        <name>pyridoxal 5'-phosphate</name>
        <dbReference type="ChEBI" id="CHEBI:597326"/>
    </cofactor>
</comment>
<keyword evidence="2" id="KW-0808">Transferase</keyword>
<dbReference type="InterPro" id="IPR015424">
    <property type="entry name" value="PyrdxlP-dep_Trfase"/>
</dbReference>
<dbReference type="InterPro" id="IPR015422">
    <property type="entry name" value="PyrdxlP-dep_Trfase_small"/>
</dbReference>
<dbReference type="PANTHER" id="PTHR13693">
    <property type="entry name" value="CLASS II AMINOTRANSFERASE/8-AMINO-7-OXONONANOATE SYNTHASE"/>
    <property type="match status" value="1"/>
</dbReference>
<dbReference type="EMBL" id="MCZK01000001">
    <property type="protein sequence ID" value="PMM78488.1"/>
    <property type="molecule type" value="Genomic_DNA"/>
</dbReference>
<dbReference type="InterPro" id="IPR004839">
    <property type="entry name" value="Aminotransferase_I/II_large"/>
</dbReference>
<dbReference type="Gene3D" id="3.40.640.10">
    <property type="entry name" value="Type I PLP-dependent aspartate aminotransferase-like (Major domain)"/>
    <property type="match status" value="1"/>
</dbReference>
<evidence type="ECO:0000256" key="2">
    <source>
        <dbReference type="ARBA" id="ARBA00022679"/>
    </source>
</evidence>
<evidence type="ECO:0000313" key="5">
    <source>
        <dbReference type="Proteomes" id="UP000235406"/>
    </source>
</evidence>
<dbReference type="RefSeq" id="WP_102433645.1">
    <property type="nucleotide sequence ID" value="NZ_CAWNVI010000001.1"/>
</dbReference>
<dbReference type="SMR" id="A0A2N7KP57"/>
<dbReference type="InterPro" id="IPR015421">
    <property type="entry name" value="PyrdxlP-dep_Trfase_major"/>
</dbReference>
<dbReference type="Proteomes" id="UP000235406">
    <property type="component" value="Unassembled WGS sequence"/>
</dbReference>
<dbReference type="InterPro" id="IPR050087">
    <property type="entry name" value="AON_synthase_class-II"/>
</dbReference>
<dbReference type="NCBIfam" id="NF005697">
    <property type="entry name" value="PRK07505.1"/>
    <property type="match status" value="1"/>
</dbReference>
<dbReference type="OrthoDB" id="9807157at2"/>
<name>A0A2N7KP57_9VIBR</name>
<comment type="caution">
    <text evidence="4">The sequence shown here is derived from an EMBL/GenBank/DDBJ whole genome shotgun (WGS) entry which is preliminary data.</text>
</comment>
<dbReference type="GO" id="GO:0016740">
    <property type="term" value="F:transferase activity"/>
    <property type="evidence" value="ECO:0007669"/>
    <property type="project" value="UniProtKB-KW"/>
</dbReference>
<sequence length="405" mass="44834">MDLVKYHKTNYKKVVDLSEQSWEEALQHNITSMNASVSGVNQYQCMNTNNVFTHFCTTSYLGLEFHPSIIQGAIDGVNNVGVLRIPNSRNRLKLSYLDDYEERLSSHFRCEALATLSCSSASSGILPLLASGVMTNNQVPVLAFDKYSHYSMNHTKAACSAETDIVTIDHNNMEQLEDLCRREKFVAYVADGAYSMGGVTKIDDLMYLQERYGLFLYLDDSHSLSALGSQGEGFVRSCLGEMNNKTIIVSSLGKAFGASGGLAMLPNNSMRNLVNRYGGPSNWSQSLNSAGIGAGMASLDIHESGELQELQRKLQGVITYFDSIFNTKEKGNVMPIRLLRLYDDSLANRVCSSLLSDGFFTSSVFFPVVPRGQASIRVTLRADMTHSDIDSFYASYQKALDFEAR</sequence>
<organism evidence="4 5">
    <name type="scientific">Vibrio lentus</name>
    <dbReference type="NCBI Taxonomy" id="136468"/>
    <lineage>
        <taxon>Bacteria</taxon>
        <taxon>Pseudomonadati</taxon>
        <taxon>Pseudomonadota</taxon>
        <taxon>Gammaproteobacteria</taxon>
        <taxon>Vibrionales</taxon>
        <taxon>Vibrionaceae</taxon>
        <taxon>Vibrio</taxon>
    </lineage>
</organism>
<gene>
    <name evidence="4" type="ORF">BCT49_00005</name>
</gene>
<dbReference type="GO" id="GO:0016874">
    <property type="term" value="F:ligase activity"/>
    <property type="evidence" value="ECO:0007669"/>
    <property type="project" value="UniProtKB-KW"/>
</dbReference>